<accession>A0ABM7ZA91</accession>
<dbReference type="InterPro" id="IPR036662">
    <property type="entry name" value="PTS_EIIA_man-typ_sf"/>
</dbReference>
<proteinExistence type="predicted"/>
<evidence type="ECO:0000259" key="2">
    <source>
        <dbReference type="Pfam" id="PF03610"/>
    </source>
</evidence>
<evidence type="ECO:0000313" key="4">
    <source>
        <dbReference type="Proteomes" id="UP001055453"/>
    </source>
</evidence>
<dbReference type="SUPFAM" id="SSF53062">
    <property type="entry name" value="PTS system fructose IIA component-like"/>
    <property type="match status" value="1"/>
</dbReference>
<feature type="domain" description="PTS EIIA type-4" evidence="2">
    <location>
        <begin position="5"/>
        <end position="41"/>
    </location>
</feature>
<organism evidence="3 4">
    <name type="scientific">Nostoc cf. commune SO-36</name>
    <dbReference type="NCBI Taxonomy" id="449208"/>
    <lineage>
        <taxon>Bacteria</taxon>
        <taxon>Bacillati</taxon>
        <taxon>Cyanobacteriota</taxon>
        <taxon>Cyanophyceae</taxon>
        <taxon>Nostocales</taxon>
        <taxon>Nostocaceae</taxon>
        <taxon>Nostoc</taxon>
    </lineage>
</organism>
<dbReference type="Gene3D" id="3.40.50.510">
    <property type="entry name" value="Phosphotransferase system, mannose-type IIA component"/>
    <property type="match status" value="1"/>
</dbReference>
<keyword evidence="4" id="KW-1185">Reference proteome</keyword>
<dbReference type="Pfam" id="PF03610">
    <property type="entry name" value="EIIA-man"/>
    <property type="match status" value="1"/>
</dbReference>
<gene>
    <name evidence="3" type="ORF">ANSO36C_59780</name>
</gene>
<dbReference type="InterPro" id="IPR039643">
    <property type="entry name" value="DhaM"/>
</dbReference>
<protein>
    <recommendedName>
        <fullName evidence="2">PTS EIIA type-4 domain-containing protein</fullName>
    </recommendedName>
</protein>
<keyword evidence="1" id="KW-0808">Transferase</keyword>
<dbReference type="PANTHER" id="PTHR38594:SF1">
    <property type="entry name" value="PEP-DEPENDENT DIHYDROXYACETONE KINASE, PHOSPHORYL DONOR SUBUNIT DHAM"/>
    <property type="match status" value="1"/>
</dbReference>
<evidence type="ECO:0000256" key="1">
    <source>
        <dbReference type="ARBA" id="ARBA00022679"/>
    </source>
</evidence>
<dbReference type="PANTHER" id="PTHR38594">
    <property type="entry name" value="PEP-DEPENDENT DIHYDROXYACETONE KINASE, PHOSPHORYL DONOR SUBUNIT DHAM"/>
    <property type="match status" value="1"/>
</dbReference>
<evidence type="ECO:0000313" key="3">
    <source>
        <dbReference type="EMBL" id="BDI20176.1"/>
    </source>
</evidence>
<dbReference type="Proteomes" id="UP001055453">
    <property type="component" value="Chromosome"/>
</dbReference>
<dbReference type="EMBL" id="AP025732">
    <property type="protein sequence ID" value="BDI20176.1"/>
    <property type="molecule type" value="Genomic_DNA"/>
</dbReference>
<sequence>MAVIGIVIVSHSKQLALGVRELAAQMVQNQVPIAVAAGIEDPENPLGTDPIQVL</sequence>
<name>A0ABM7ZA91_NOSCO</name>
<dbReference type="InterPro" id="IPR004701">
    <property type="entry name" value="PTS_EIIA_man-typ"/>
</dbReference>
<reference evidence="3" key="1">
    <citation type="submission" date="2022-04" db="EMBL/GenBank/DDBJ databases">
        <title>Complete genome sequence of a cyanobacterium, Nostoc sp. SO-36, isolated in Antarctica.</title>
        <authorList>
            <person name="Kanesaki Y."/>
            <person name="Effendi D."/>
            <person name="Sakamoto T."/>
            <person name="Ohtani S."/>
            <person name="Awai K."/>
        </authorList>
    </citation>
    <scope>NUCLEOTIDE SEQUENCE</scope>
    <source>
        <strain evidence="3">SO-36</strain>
    </source>
</reference>